<proteinExistence type="predicted"/>
<gene>
    <name evidence="1" type="ORF">P3T76_015251</name>
</gene>
<reference evidence="1" key="1">
    <citation type="submission" date="2023-08" db="EMBL/GenBank/DDBJ databases">
        <title>Reference Genome Resource for the Citrus Pathogen Phytophthora citrophthora.</title>
        <authorList>
            <person name="Moller H."/>
            <person name="Coetzee B."/>
            <person name="Rose L.J."/>
            <person name="Van Niekerk J.M."/>
        </authorList>
    </citation>
    <scope>NUCLEOTIDE SEQUENCE</scope>
    <source>
        <strain evidence="1">STE-U-9442</strain>
    </source>
</reference>
<dbReference type="AlphaFoldDB" id="A0AAD9FZS4"/>
<name>A0AAD9FZS4_9STRA</name>
<comment type="caution">
    <text evidence="1">The sequence shown here is derived from an EMBL/GenBank/DDBJ whole genome shotgun (WGS) entry which is preliminary data.</text>
</comment>
<sequence>MKDVMKEWASRGLKPKRIRDALLQRFGLTVATVPKLTTVQRFVHHHVTGRLGGSDLIETVKTKVKEAGYTGQDEETAAFTFTSCTDGDGRPVTGKGSDVDPFVVGITSKNLLCRADQDPATFILHIDATYKLTQVVYPVVVVGMSTELANSTYWRCLSSRSTSSSTTPRCSGCCDRCTAVLPGSQCAFGT</sequence>
<evidence type="ECO:0000313" key="2">
    <source>
        <dbReference type="Proteomes" id="UP001259832"/>
    </source>
</evidence>
<dbReference type="EMBL" id="JASMQC010000050">
    <property type="protein sequence ID" value="KAK1929299.1"/>
    <property type="molecule type" value="Genomic_DNA"/>
</dbReference>
<evidence type="ECO:0008006" key="3">
    <source>
        <dbReference type="Google" id="ProtNLM"/>
    </source>
</evidence>
<keyword evidence="2" id="KW-1185">Reference proteome</keyword>
<protein>
    <recommendedName>
        <fullName evidence="3">MULE transposase domain-containing protein</fullName>
    </recommendedName>
</protein>
<accession>A0AAD9FZS4</accession>
<evidence type="ECO:0000313" key="1">
    <source>
        <dbReference type="EMBL" id="KAK1929299.1"/>
    </source>
</evidence>
<dbReference type="Proteomes" id="UP001259832">
    <property type="component" value="Unassembled WGS sequence"/>
</dbReference>
<organism evidence="1 2">
    <name type="scientific">Phytophthora citrophthora</name>
    <dbReference type="NCBI Taxonomy" id="4793"/>
    <lineage>
        <taxon>Eukaryota</taxon>
        <taxon>Sar</taxon>
        <taxon>Stramenopiles</taxon>
        <taxon>Oomycota</taxon>
        <taxon>Peronosporomycetes</taxon>
        <taxon>Peronosporales</taxon>
        <taxon>Peronosporaceae</taxon>
        <taxon>Phytophthora</taxon>
    </lineage>
</organism>